<protein>
    <recommendedName>
        <fullName evidence="15">C4-dicarboxylate transport sensor protein</fullName>
        <ecNumber evidence="15">2.7.13.3</ecNumber>
    </recommendedName>
</protein>
<dbReference type="InterPro" id="IPR003661">
    <property type="entry name" value="HisK_dim/P_dom"/>
</dbReference>
<dbReference type="CDD" id="cd00082">
    <property type="entry name" value="HisKA"/>
    <property type="match status" value="1"/>
</dbReference>
<evidence type="ECO:0000256" key="4">
    <source>
        <dbReference type="ARBA" id="ARBA00022519"/>
    </source>
</evidence>
<proteinExistence type="predicted"/>
<dbReference type="SUPFAM" id="SSF47384">
    <property type="entry name" value="Homodimeric domain of signal transducing histidine kinase"/>
    <property type="match status" value="1"/>
</dbReference>
<evidence type="ECO:0000256" key="6">
    <source>
        <dbReference type="ARBA" id="ARBA00022679"/>
    </source>
</evidence>
<dbReference type="PIRSF" id="PIRSF036431">
    <property type="entry name" value="STHK_DctB"/>
    <property type="match status" value="1"/>
</dbReference>
<evidence type="ECO:0000256" key="11">
    <source>
        <dbReference type="ARBA" id="ARBA00022989"/>
    </source>
</evidence>
<feature type="transmembrane region" description="Helical" evidence="15">
    <location>
        <begin position="297"/>
        <end position="316"/>
    </location>
</feature>
<keyword evidence="12 15" id="KW-0902">Two-component regulatory system</keyword>
<keyword evidence="7 15" id="KW-0812">Transmembrane</keyword>
<dbReference type="PANTHER" id="PTHR43065">
    <property type="entry name" value="SENSOR HISTIDINE KINASE"/>
    <property type="match status" value="1"/>
</dbReference>
<dbReference type="SUPFAM" id="SSF55874">
    <property type="entry name" value="ATPase domain of HSP90 chaperone/DNA topoisomerase II/histidine kinase"/>
    <property type="match status" value="1"/>
</dbReference>
<dbReference type="SMART" id="SM00387">
    <property type="entry name" value="HATPase_c"/>
    <property type="match status" value="1"/>
</dbReference>
<dbReference type="PROSITE" id="PS50109">
    <property type="entry name" value="HIS_KIN"/>
    <property type="match status" value="1"/>
</dbReference>
<evidence type="ECO:0000256" key="7">
    <source>
        <dbReference type="ARBA" id="ARBA00022692"/>
    </source>
</evidence>
<dbReference type="GO" id="GO:0005886">
    <property type="term" value="C:plasma membrane"/>
    <property type="evidence" value="ECO:0007669"/>
    <property type="project" value="UniProtKB-SubCell"/>
</dbReference>
<evidence type="ECO:0000256" key="10">
    <source>
        <dbReference type="ARBA" id="ARBA00022840"/>
    </source>
</evidence>
<dbReference type="Gene3D" id="3.30.450.20">
    <property type="entry name" value="PAS domain"/>
    <property type="match status" value="2"/>
</dbReference>
<feature type="coiled-coil region" evidence="16">
    <location>
        <begin position="319"/>
        <end position="381"/>
    </location>
</feature>
<reference evidence="18 19" key="1">
    <citation type="submission" date="2019-06" db="EMBL/GenBank/DDBJ databases">
        <title>The draft genome of Rhizobium smilacinae PTYR-5.</title>
        <authorList>
            <person name="Liu L."/>
            <person name="Li L."/>
            <person name="Zhang X."/>
        </authorList>
    </citation>
    <scope>NUCLEOTIDE SEQUENCE [LARGE SCALE GENOMIC DNA]</scope>
    <source>
        <strain evidence="18 19">PTYR-5</strain>
    </source>
</reference>
<evidence type="ECO:0000256" key="9">
    <source>
        <dbReference type="ARBA" id="ARBA00022777"/>
    </source>
</evidence>
<dbReference type="Gene3D" id="1.10.287.130">
    <property type="match status" value="1"/>
</dbReference>
<dbReference type="SUPFAM" id="SSF103190">
    <property type="entry name" value="Sensory domain-like"/>
    <property type="match status" value="1"/>
</dbReference>
<keyword evidence="13 15" id="KW-0472">Membrane</keyword>
<evidence type="ECO:0000256" key="3">
    <source>
        <dbReference type="ARBA" id="ARBA00022475"/>
    </source>
</evidence>
<dbReference type="OrthoDB" id="7568856at2"/>
<evidence type="ECO:0000256" key="2">
    <source>
        <dbReference type="ARBA" id="ARBA00004429"/>
    </source>
</evidence>
<evidence type="ECO:0000256" key="5">
    <source>
        <dbReference type="ARBA" id="ARBA00022553"/>
    </source>
</evidence>
<dbReference type="FunFam" id="1.10.287.130:FF:000049">
    <property type="entry name" value="C4-dicarboxylate transport sensor protein DctB"/>
    <property type="match status" value="1"/>
</dbReference>
<keyword evidence="19" id="KW-1185">Reference proteome</keyword>
<evidence type="ECO:0000313" key="19">
    <source>
        <dbReference type="Proteomes" id="UP000311605"/>
    </source>
</evidence>
<evidence type="ECO:0000256" key="8">
    <source>
        <dbReference type="ARBA" id="ARBA00022741"/>
    </source>
</evidence>
<dbReference type="InterPro" id="IPR036890">
    <property type="entry name" value="HATPase_C_sf"/>
</dbReference>
<dbReference type="InterPro" id="IPR004358">
    <property type="entry name" value="Sig_transdc_His_kin-like_C"/>
</dbReference>
<dbReference type="Pfam" id="PF00512">
    <property type="entry name" value="HisKA"/>
    <property type="match status" value="1"/>
</dbReference>
<keyword evidence="3 15" id="KW-1003">Cell membrane</keyword>
<comment type="subcellular location">
    <subcellularLocation>
        <location evidence="2">Cell inner membrane</location>
        <topology evidence="2">Multi-pass membrane protein</topology>
    </subcellularLocation>
</comment>
<dbReference type="Gene3D" id="1.20.5.170">
    <property type="match status" value="1"/>
</dbReference>
<dbReference type="EMBL" id="VDMN01000002">
    <property type="protein sequence ID" value="TNM64079.1"/>
    <property type="molecule type" value="Genomic_DNA"/>
</dbReference>
<evidence type="ECO:0000259" key="17">
    <source>
        <dbReference type="PROSITE" id="PS50109"/>
    </source>
</evidence>
<dbReference type="InterPro" id="IPR003594">
    <property type="entry name" value="HATPase_dom"/>
</dbReference>
<dbReference type="PRINTS" id="PR00344">
    <property type="entry name" value="BCTRLSENSOR"/>
</dbReference>
<dbReference type="Pfam" id="PF02518">
    <property type="entry name" value="HATPase_c"/>
    <property type="match status" value="1"/>
</dbReference>
<evidence type="ECO:0000256" key="12">
    <source>
        <dbReference type="ARBA" id="ARBA00023012"/>
    </source>
</evidence>
<dbReference type="InterPro" id="IPR029151">
    <property type="entry name" value="Sensor-like_sf"/>
</dbReference>
<organism evidence="18 19">
    <name type="scientific">Aliirhizobium smilacinae</name>
    <dbReference type="NCBI Taxonomy" id="1395944"/>
    <lineage>
        <taxon>Bacteria</taxon>
        <taxon>Pseudomonadati</taxon>
        <taxon>Pseudomonadota</taxon>
        <taxon>Alphaproteobacteria</taxon>
        <taxon>Hyphomicrobiales</taxon>
        <taxon>Rhizobiaceae</taxon>
        <taxon>Aliirhizobium</taxon>
    </lineage>
</organism>
<dbReference type="Gene3D" id="6.10.250.3020">
    <property type="match status" value="1"/>
</dbReference>
<evidence type="ECO:0000256" key="14">
    <source>
        <dbReference type="ARBA" id="ARBA00059004"/>
    </source>
</evidence>
<dbReference type="AlphaFoldDB" id="A0A5C4XLJ9"/>
<keyword evidence="8 15" id="KW-0547">Nucleotide-binding</keyword>
<comment type="catalytic activity">
    <reaction evidence="1 15">
        <text>ATP + protein L-histidine = ADP + protein N-phospho-L-histidine.</text>
        <dbReference type="EC" id="2.7.13.3"/>
    </reaction>
</comment>
<keyword evidence="9 15" id="KW-0418">Kinase</keyword>
<evidence type="ECO:0000313" key="18">
    <source>
        <dbReference type="EMBL" id="TNM64079.1"/>
    </source>
</evidence>
<feature type="transmembrane region" description="Helical" evidence="15">
    <location>
        <begin position="7"/>
        <end position="27"/>
    </location>
</feature>
<dbReference type="InterPro" id="IPR036097">
    <property type="entry name" value="HisK_dim/P_sf"/>
</dbReference>
<keyword evidence="16" id="KW-0175">Coiled coil</keyword>
<dbReference type="EC" id="2.7.13.3" evidence="15"/>
<evidence type="ECO:0000256" key="15">
    <source>
        <dbReference type="PIRNR" id="PIRNR036431"/>
    </source>
</evidence>
<gene>
    <name evidence="18" type="ORF">FHP24_14345</name>
</gene>
<keyword evidence="4 15" id="KW-0997">Cell inner membrane</keyword>
<dbReference type="SMART" id="SM00388">
    <property type="entry name" value="HisKA"/>
    <property type="match status" value="1"/>
</dbReference>
<comment type="function">
    <text evidence="14 15">Member of the two-component regulatory system DctB/DctD involved in the transport of C4-dicarboxylates. DctB functions as a membrane-associated protein kinase that phosphorylates DctD in response to environmental signals.</text>
</comment>
<accession>A0A5C4XLJ9</accession>
<dbReference type="Proteomes" id="UP000311605">
    <property type="component" value="Unassembled WGS sequence"/>
</dbReference>
<name>A0A5C4XLJ9_9HYPH</name>
<keyword evidence="6 15" id="KW-0808">Transferase</keyword>
<dbReference type="InterPro" id="IPR017055">
    <property type="entry name" value="Sig_transdc_His_kinase_DctB"/>
</dbReference>
<dbReference type="GO" id="GO:0005524">
    <property type="term" value="F:ATP binding"/>
    <property type="evidence" value="ECO:0007669"/>
    <property type="project" value="UniProtKB-UniRule"/>
</dbReference>
<comment type="caution">
    <text evidence="18">The sequence shown here is derived from an EMBL/GenBank/DDBJ whole genome shotgun (WGS) entry which is preliminary data.</text>
</comment>
<dbReference type="InterPro" id="IPR005467">
    <property type="entry name" value="His_kinase_dom"/>
</dbReference>
<sequence length="599" mass="65563">MRRTWIVFGLVCVVACAAVFYVAGIYGRASALSALSMQGRTEASLKVALLRAVLERPRALPLLLAQDRDVMDALSSDDPAARIALSRKLENLIDPTKAAVIYVVAADGIAVSASNWREEKSFVGNDYTFRSYFSRGMSEGGAEHFALGSVSNRPGLYISYRVGPADKPLGVVVAKMEFDQLEADWRDTQRPSFVTDDNHVVLVTTIPSWRFMTTEPLAQSSLSSIRESLQFGDAPLLPLPMTRLETLAPDADIIRVLLPGGGQIRYLQISVPVVSTGWHFQYLLPIDGPVAADMREFRLIGALALFVLLAVAAVWIRRRQMAQMMIVRAQAAREELERRVDERTRDLSLTRDNLQAEISTRKSTEVKLQAVQQDLVQANRLAILGQVAAGVAHEINQPVATIRAYADNSKVFLERQQIQPVKENLDLIATLTDRIGAITDDLKALARRGRTGAEPVSLGEVFEGAVMLLKSRFTGSLDMLDIEPIAEDLEVKGSRLRLEQVFINLLQNALEAVEGRETGRVSVSTLVTGETVTISVADNGPGIAPDILAELFQPFNSSKDKGLGLGLVICKDIVADYGGQLDVKTGETGTRFTVHLKRA</sequence>
<feature type="domain" description="Histidine kinase" evidence="17">
    <location>
        <begin position="390"/>
        <end position="599"/>
    </location>
</feature>
<keyword evidence="5" id="KW-0597">Phosphoprotein</keyword>
<dbReference type="Gene3D" id="3.30.565.10">
    <property type="entry name" value="Histidine kinase-like ATPase, C-terminal domain"/>
    <property type="match status" value="1"/>
</dbReference>
<keyword evidence="11 15" id="KW-1133">Transmembrane helix</keyword>
<evidence type="ECO:0000256" key="16">
    <source>
        <dbReference type="SAM" id="Coils"/>
    </source>
</evidence>
<evidence type="ECO:0000256" key="1">
    <source>
        <dbReference type="ARBA" id="ARBA00000085"/>
    </source>
</evidence>
<dbReference type="PANTHER" id="PTHR43065:SF46">
    <property type="entry name" value="C4-DICARBOXYLATE TRANSPORT SENSOR PROTEIN DCTB"/>
    <property type="match status" value="1"/>
</dbReference>
<evidence type="ECO:0000256" key="13">
    <source>
        <dbReference type="ARBA" id="ARBA00023136"/>
    </source>
</evidence>
<dbReference type="GO" id="GO:0000155">
    <property type="term" value="F:phosphorelay sensor kinase activity"/>
    <property type="evidence" value="ECO:0007669"/>
    <property type="project" value="UniProtKB-UniRule"/>
</dbReference>
<keyword evidence="10 15" id="KW-0067">ATP-binding</keyword>